<gene>
    <name evidence="9" type="ORF">METZ01_LOCUS249936</name>
</gene>
<evidence type="ECO:0000256" key="4">
    <source>
        <dbReference type="ARBA" id="ARBA00022832"/>
    </source>
</evidence>
<dbReference type="InterPro" id="IPR004568">
    <property type="entry name" value="Ppantetheine-prot_Trfase_dom"/>
</dbReference>
<dbReference type="SUPFAM" id="SSF56214">
    <property type="entry name" value="4'-phosphopantetheinyl transferase"/>
    <property type="match status" value="1"/>
</dbReference>
<evidence type="ECO:0000259" key="8">
    <source>
        <dbReference type="Pfam" id="PF01648"/>
    </source>
</evidence>
<keyword evidence="7" id="KW-0275">Fatty acid biosynthesis</keyword>
<protein>
    <recommendedName>
        <fullName evidence="8">4'-phosphopantetheinyl transferase domain-containing protein</fullName>
    </recommendedName>
</protein>
<dbReference type="EMBL" id="UINC01066404">
    <property type="protein sequence ID" value="SVB97082.1"/>
    <property type="molecule type" value="Genomic_DNA"/>
</dbReference>
<proteinExistence type="inferred from homology"/>
<evidence type="ECO:0000256" key="6">
    <source>
        <dbReference type="ARBA" id="ARBA00023098"/>
    </source>
</evidence>
<evidence type="ECO:0000256" key="2">
    <source>
        <dbReference type="ARBA" id="ARBA00022679"/>
    </source>
</evidence>
<evidence type="ECO:0000256" key="1">
    <source>
        <dbReference type="ARBA" id="ARBA00022516"/>
    </source>
</evidence>
<keyword evidence="3" id="KW-0479">Metal-binding</keyword>
<dbReference type="AlphaFoldDB" id="A0A382ICR9"/>
<keyword evidence="1" id="KW-0444">Lipid biosynthesis</keyword>
<dbReference type="GO" id="GO:0008897">
    <property type="term" value="F:holo-[acyl-carrier-protein] synthase activity"/>
    <property type="evidence" value="ECO:0007669"/>
    <property type="project" value="InterPro"/>
</dbReference>
<reference evidence="9" key="1">
    <citation type="submission" date="2018-05" db="EMBL/GenBank/DDBJ databases">
        <authorList>
            <person name="Lanie J.A."/>
            <person name="Ng W.-L."/>
            <person name="Kazmierczak K.M."/>
            <person name="Andrzejewski T.M."/>
            <person name="Davidsen T.M."/>
            <person name="Wayne K.J."/>
            <person name="Tettelin H."/>
            <person name="Glass J.I."/>
            <person name="Rusch D."/>
            <person name="Podicherti R."/>
            <person name="Tsui H.-C.T."/>
            <person name="Winkler M.E."/>
        </authorList>
    </citation>
    <scope>NUCLEOTIDE SEQUENCE</scope>
</reference>
<dbReference type="NCBIfam" id="TIGR00516">
    <property type="entry name" value="acpS"/>
    <property type="match status" value="1"/>
</dbReference>
<dbReference type="Pfam" id="PF01648">
    <property type="entry name" value="ACPS"/>
    <property type="match status" value="1"/>
</dbReference>
<evidence type="ECO:0000256" key="3">
    <source>
        <dbReference type="ARBA" id="ARBA00022723"/>
    </source>
</evidence>
<dbReference type="InterPro" id="IPR037143">
    <property type="entry name" value="4-PPantetheinyl_Trfase_dom_sf"/>
</dbReference>
<dbReference type="GO" id="GO:0006633">
    <property type="term" value="P:fatty acid biosynthetic process"/>
    <property type="evidence" value="ECO:0007669"/>
    <property type="project" value="UniProtKB-KW"/>
</dbReference>
<evidence type="ECO:0000256" key="7">
    <source>
        <dbReference type="ARBA" id="ARBA00023160"/>
    </source>
</evidence>
<sequence>MMPDLPEGTNVLGVGTDLIEVERVRSSLEQHGDRFLEKVFTPVEREYCQGMADPAPHLAARFAAKEAIAKAFRTGIGAEFGWRDAGIENGPAGDPVVLLSDKGSALLAERGGREILVSLSHVSAMAIAIAVITK</sequence>
<evidence type="ECO:0000256" key="5">
    <source>
        <dbReference type="ARBA" id="ARBA00022842"/>
    </source>
</evidence>
<accession>A0A382ICR9</accession>
<dbReference type="HAMAP" id="MF_00101">
    <property type="entry name" value="AcpS"/>
    <property type="match status" value="1"/>
</dbReference>
<evidence type="ECO:0000313" key="9">
    <source>
        <dbReference type="EMBL" id="SVB97082.1"/>
    </source>
</evidence>
<dbReference type="GO" id="GO:0000287">
    <property type="term" value="F:magnesium ion binding"/>
    <property type="evidence" value="ECO:0007669"/>
    <property type="project" value="InterPro"/>
</dbReference>
<keyword evidence="4" id="KW-0276">Fatty acid metabolism</keyword>
<feature type="domain" description="4'-phosphopantetheinyl transferase" evidence="8">
    <location>
        <begin position="13"/>
        <end position="103"/>
    </location>
</feature>
<organism evidence="9">
    <name type="scientific">marine metagenome</name>
    <dbReference type="NCBI Taxonomy" id="408172"/>
    <lineage>
        <taxon>unclassified sequences</taxon>
        <taxon>metagenomes</taxon>
        <taxon>ecological metagenomes</taxon>
    </lineage>
</organism>
<dbReference type="InterPro" id="IPR008278">
    <property type="entry name" value="4-PPantetheinyl_Trfase_dom"/>
</dbReference>
<dbReference type="NCBIfam" id="TIGR00556">
    <property type="entry name" value="pantethn_trn"/>
    <property type="match status" value="1"/>
</dbReference>
<keyword evidence="5" id="KW-0460">Magnesium</keyword>
<keyword evidence="6" id="KW-0443">Lipid metabolism</keyword>
<name>A0A382ICR9_9ZZZZ</name>
<dbReference type="InterPro" id="IPR002582">
    <property type="entry name" value="ACPS"/>
</dbReference>
<keyword evidence="2" id="KW-0808">Transferase</keyword>
<dbReference type="Gene3D" id="3.90.470.20">
    <property type="entry name" value="4'-phosphopantetheinyl transferase domain"/>
    <property type="match status" value="1"/>
</dbReference>